<dbReference type="Proteomes" id="UP000294832">
    <property type="component" value="Unassembled WGS sequence"/>
</dbReference>
<accession>A0A4R2F4P4</accession>
<evidence type="ECO:0000313" key="1">
    <source>
        <dbReference type="EMBL" id="TCN81279.1"/>
    </source>
</evidence>
<dbReference type="NCBIfam" id="TIGR02444">
    <property type="entry name" value="TIGR02444 family protein"/>
    <property type="match status" value="1"/>
</dbReference>
<comment type="caution">
    <text evidence="1">The sequence shown here is derived from an EMBL/GenBank/DDBJ whole genome shotgun (WGS) entry which is preliminary data.</text>
</comment>
<sequence length="160" mass="18979">MSSQSIFTSSLWQACEQYYPAVEVTALQLQDRHGVIINLLLLALELDNQQLRLAPQRWQQLHDVVSQWQQRILVPYRQLRRLSKTHVDQDVYQQMLQLELLLEYKCQQFILQQLWNETPEPQTTGQSNLRDYLTLLQLDLRDYPMLAQQDHLYGKLAVSL</sequence>
<protein>
    <submittedName>
        <fullName evidence="1">Uncharacterized protein (TIGR02444 family)</fullName>
    </submittedName>
</protein>
<organism evidence="1 2">
    <name type="scientific">Shewanella fodinae</name>
    <dbReference type="NCBI Taxonomy" id="552357"/>
    <lineage>
        <taxon>Bacteria</taxon>
        <taxon>Pseudomonadati</taxon>
        <taxon>Pseudomonadota</taxon>
        <taxon>Gammaproteobacteria</taxon>
        <taxon>Alteromonadales</taxon>
        <taxon>Shewanellaceae</taxon>
        <taxon>Shewanella</taxon>
    </lineage>
</organism>
<proteinExistence type="predicted"/>
<gene>
    <name evidence="1" type="ORF">EDC91_12541</name>
</gene>
<dbReference type="InterPro" id="IPR012659">
    <property type="entry name" value="CHP02444"/>
</dbReference>
<dbReference type="RefSeq" id="WP_165900155.1">
    <property type="nucleotide sequence ID" value="NZ_SLWF01000025.1"/>
</dbReference>
<evidence type="ECO:0000313" key="2">
    <source>
        <dbReference type="Proteomes" id="UP000294832"/>
    </source>
</evidence>
<dbReference type="EMBL" id="SLWF01000025">
    <property type="protein sequence ID" value="TCN81279.1"/>
    <property type="molecule type" value="Genomic_DNA"/>
</dbReference>
<name>A0A4R2F4P4_9GAMM</name>
<dbReference type="Pfam" id="PF09523">
    <property type="entry name" value="DUF2390"/>
    <property type="match status" value="1"/>
</dbReference>
<keyword evidence="2" id="KW-1185">Reference proteome</keyword>
<dbReference type="AlphaFoldDB" id="A0A4R2F4P4"/>
<reference evidence="1 2" key="1">
    <citation type="submission" date="2019-03" db="EMBL/GenBank/DDBJ databases">
        <title>Freshwater and sediment microbial communities from various areas in North America, analyzing microbe dynamics in response to fracking.</title>
        <authorList>
            <person name="Lamendella R."/>
        </authorList>
    </citation>
    <scope>NUCLEOTIDE SEQUENCE [LARGE SCALE GENOMIC DNA]</scope>
    <source>
        <strain evidence="1 2">74A</strain>
    </source>
</reference>